<feature type="chain" id="PRO_5040906010" description="Pectin acetylesterase" evidence="1">
    <location>
        <begin position="22"/>
        <end position="447"/>
    </location>
</feature>
<organism evidence="2 3">
    <name type="scientific">Triparma retinervis</name>
    <dbReference type="NCBI Taxonomy" id="2557542"/>
    <lineage>
        <taxon>Eukaryota</taxon>
        <taxon>Sar</taxon>
        <taxon>Stramenopiles</taxon>
        <taxon>Ochrophyta</taxon>
        <taxon>Bolidophyceae</taxon>
        <taxon>Parmales</taxon>
        <taxon>Triparmaceae</taxon>
        <taxon>Triparma</taxon>
    </lineage>
</organism>
<reference evidence="2" key="1">
    <citation type="submission" date="2022-07" db="EMBL/GenBank/DDBJ databases">
        <title>Genome analysis of Parmales, a sister group of diatoms, reveals the evolutionary specialization of diatoms from phago-mixotrophs to photoautotrophs.</title>
        <authorList>
            <person name="Ban H."/>
            <person name="Sato S."/>
            <person name="Yoshikawa S."/>
            <person name="Kazumasa Y."/>
            <person name="Nakamura Y."/>
            <person name="Ichinomiya M."/>
            <person name="Saitoh K."/>
            <person name="Sato N."/>
            <person name="Blanc-Mathieu R."/>
            <person name="Endo H."/>
            <person name="Kuwata A."/>
            <person name="Ogata H."/>
        </authorList>
    </citation>
    <scope>NUCLEOTIDE SEQUENCE</scope>
</reference>
<evidence type="ECO:0000313" key="3">
    <source>
        <dbReference type="Proteomes" id="UP001165082"/>
    </source>
</evidence>
<comment type="caution">
    <text evidence="2">The sequence shown here is derived from an EMBL/GenBank/DDBJ whole genome shotgun (WGS) entry which is preliminary data.</text>
</comment>
<dbReference type="InterPro" id="IPR004963">
    <property type="entry name" value="PAE/NOTUM"/>
</dbReference>
<keyword evidence="1" id="KW-0732">Signal</keyword>
<evidence type="ECO:0000256" key="1">
    <source>
        <dbReference type="SAM" id="SignalP"/>
    </source>
</evidence>
<keyword evidence="3" id="KW-1185">Reference proteome</keyword>
<protein>
    <recommendedName>
        <fullName evidence="4">Pectin acetylesterase</fullName>
    </recommendedName>
</protein>
<dbReference type="PANTHER" id="PTHR21562">
    <property type="entry name" value="NOTUM-RELATED"/>
    <property type="match status" value="1"/>
</dbReference>
<gene>
    <name evidence="2" type="ORF">TrRE_jg5787</name>
</gene>
<evidence type="ECO:0000313" key="2">
    <source>
        <dbReference type="EMBL" id="GMI05218.1"/>
    </source>
</evidence>
<dbReference type="GO" id="GO:0016787">
    <property type="term" value="F:hydrolase activity"/>
    <property type="evidence" value="ECO:0007669"/>
    <property type="project" value="InterPro"/>
</dbReference>
<dbReference type="PANTHER" id="PTHR21562:SF83">
    <property type="entry name" value="PECTIN ACETYLESTERASE 4"/>
    <property type="match status" value="1"/>
</dbReference>
<dbReference type="Proteomes" id="UP001165082">
    <property type="component" value="Unassembled WGS sequence"/>
</dbReference>
<accession>A0A9W7CG99</accession>
<dbReference type="EMBL" id="BRXZ01000105">
    <property type="protein sequence ID" value="GMI05218.1"/>
    <property type="molecule type" value="Genomic_DNA"/>
</dbReference>
<name>A0A9W7CG99_9STRA</name>
<dbReference type="OrthoDB" id="2015280at2759"/>
<dbReference type="Pfam" id="PF03283">
    <property type="entry name" value="PAE"/>
    <property type="match status" value="1"/>
</dbReference>
<proteinExistence type="predicted"/>
<evidence type="ECO:0008006" key="4">
    <source>
        <dbReference type="Google" id="ProtNLM"/>
    </source>
</evidence>
<feature type="signal peptide" evidence="1">
    <location>
        <begin position="1"/>
        <end position="21"/>
    </location>
</feature>
<sequence length="447" mass="48126">MNSRMNLLLLLLPLCFGIASSAAIAPDTPSFTASELDDIETTAVLLLKNWSTHPSFDSPAITTEGSAGSSVPLKKTAVPEAFAQSTMCLDGSPFYFYIREGDPTKVALFLQGGGLCIERKDCEHRATTSQGSSEDWEEELYEENNILSQDPSNPLRNYTHVFMRYCSGDTWTGTNTLESGPGRFSLYFSGHNQVAAALSHLQTSLDFGSSPDSHFFLSGASAGGIGTNNNCDFVASTLGPLVSVKCSPQAGLFFPSNTTALWQSRMGISSLTTNQIASIYLSRMFAASLDVSCAAAASRNGDPQSYCWEGSYLTPHISTPTLVAQNFWDQLQIDNILCLQDNLDRAKCTKEFLSDFKAHTVGQLTSLSASQPLGLFLPSCFTHTGNLCLFNNGGDEGPTVVGGTTYLDSVRAFVEEGELTSKVDECEGEGGDEEYVPCNQVCDMHCG</sequence>
<dbReference type="AlphaFoldDB" id="A0A9W7CG99"/>